<comment type="caution">
    <text evidence="2">The sequence shown here is derived from an EMBL/GenBank/DDBJ whole genome shotgun (WGS) entry which is preliminary data.</text>
</comment>
<name>A0AAD9WDL8_9HELO</name>
<feature type="compositionally biased region" description="Polar residues" evidence="1">
    <location>
        <begin position="360"/>
        <end position="373"/>
    </location>
</feature>
<evidence type="ECO:0008006" key="4">
    <source>
        <dbReference type="Google" id="ProtNLM"/>
    </source>
</evidence>
<protein>
    <recommendedName>
        <fullName evidence="4">Pathway-specific nitrogen regulator</fullName>
    </recommendedName>
</protein>
<sequence>MNELLQRSTLEETVNKMRSTATPEDFEIHVDPSCLSDGSSRTDQTPDLTEQATTQEDEPAAERVSSNQTVVHHGSWEEKDTPIQSPVQIQDANAEDEHKENIPAPSSPRKATVEDAADEESLQEPQPEQDGEDQADRERQIERIQAQIHAAARAVVASIEKDHYNGAQETELTSQTNRGYGQEGTETRHDDTALSEEEGTELTNGDDAKATNETEDEQHSTHEDEAYESDRQNGRANGDSSDHHDADIDDDIFSYSDHSKRSSMNSDIHSSDDNQKMLTSPVVGEEAGSANEREAVSRIPSASSYMQMPTGSTPRTPSKVLSRPPFRTPSSVRAMQMSSPTQSVFSAPRSSKRYMPTVSRIGTPNSQYSPSKRTPTRFKEKQEPLVLLHVTVLPLQWPYSHLMSSPEVPTSLQTVKESWRLLQEKLGDTVLERGILLPHPQDSYEVLEERLLEALELPVHPRAKILKCGHYMGPSDSESPSSDEETGDDPWGTEAQEERKWCEICRRDMRLETVGDVGQGERRFRVKVYASNGLMRAGAWAACWREMERVDVELEPYIESHMSSELERLALVIRPETDEPGELDDGFVDEDTTVEHVHDPAAERQREEEERLHEEEARRRDEEARLHEEEQMRKQRALEEELRQRMVEEEEMMRKNLEEQRMHEIYSRESLKPSNSRRNSSRIAVHDNSSLLELLLAAFKVAMRDSKNVAIAVLSMFILLLALRPKSVPEPTHSTVVMDAAPQSPVTTTVFKEIPVTMAAPSRELPFAKAAPGPMVEQVVPVVAKQIEREPVTTTIFREFTVTERIPIATSVEKSDGPPQVLEPCDPSPIADEARNPVEDPQISPPKSDETMFSPVEPALSLEIASESLDSTTDLHSMIAPDSS</sequence>
<organism evidence="2 3">
    <name type="scientific">Diplocarpon rosae</name>
    <dbReference type="NCBI Taxonomy" id="946125"/>
    <lineage>
        <taxon>Eukaryota</taxon>
        <taxon>Fungi</taxon>
        <taxon>Dikarya</taxon>
        <taxon>Ascomycota</taxon>
        <taxon>Pezizomycotina</taxon>
        <taxon>Leotiomycetes</taxon>
        <taxon>Helotiales</taxon>
        <taxon>Drepanopezizaceae</taxon>
        <taxon>Diplocarpon</taxon>
    </lineage>
</organism>
<dbReference type="EMBL" id="JAUBYV010000003">
    <property type="protein sequence ID" value="KAK2627737.1"/>
    <property type="molecule type" value="Genomic_DNA"/>
</dbReference>
<evidence type="ECO:0000256" key="1">
    <source>
        <dbReference type="SAM" id="MobiDB-lite"/>
    </source>
</evidence>
<feature type="region of interest" description="Disordered" evidence="1">
    <location>
        <begin position="809"/>
        <end position="858"/>
    </location>
</feature>
<dbReference type="Proteomes" id="UP001285354">
    <property type="component" value="Unassembled WGS sequence"/>
</dbReference>
<evidence type="ECO:0000313" key="2">
    <source>
        <dbReference type="EMBL" id="KAK2627737.1"/>
    </source>
</evidence>
<feature type="compositionally biased region" description="Basic and acidic residues" evidence="1">
    <location>
        <begin position="206"/>
        <end position="233"/>
    </location>
</feature>
<feature type="compositionally biased region" description="Polar residues" evidence="1">
    <location>
        <begin position="328"/>
        <end position="349"/>
    </location>
</feature>
<feature type="region of interest" description="Disordered" evidence="1">
    <location>
        <begin position="1"/>
        <end position="141"/>
    </location>
</feature>
<reference evidence="2" key="1">
    <citation type="submission" date="2023-06" db="EMBL/GenBank/DDBJ databases">
        <title>Draft genome of Marssonina rosae.</title>
        <authorList>
            <person name="Cheng Q."/>
        </authorList>
    </citation>
    <scope>NUCLEOTIDE SEQUENCE</scope>
    <source>
        <strain evidence="2">R4</strain>
    </source>
</reference>
<dbReference type="AlphaFoldDB" id="A0AAD9WDL8"/>
<keyword evidence="3" id="KW-1185">Reference proteome</keyword>
<feature type="compositionally biased region" description="Acidic residues" evidence="1">
    <location>
        <begin position="115"/>
        <end position="133"/>
    </location>
</feature>
<feature type="region of interest" description="Disordered" evidence="1">
    <location>
        <begin position="596"/>
        <end position="633"/>
    </location>
</feature>
<accession>A0AAD9WDL8</accession>
<proteinExistence type="predicted"/>
<feature type="region of interest" description="Disordered" evidence="1">
    <location>
        <begin position="166"/>
        <end position="376"/>
    </location>
</feature>
<feature type="compositionally biased region" description="Polar residues" evidence="1">
    <location>
        <begin position="82"/>
        <end position="91"/>
    </location>
</feature>
<evidence type="ECO:0000313" key="3">
    <source>
        <dbReference type="Proteomes" id="UP001285354"/>
    </source>
</evidence>
<gene>
    <name evidence="2" type="ORF">QTJ16_002383</name>
</gene>
<feature type="compositionally biased region" description="Polar residues" evidence="1">
    <location>
        <begin position="300"/>
        <end position="316"/>
    </location>
</feature>
<feature type="compositionally biased region" description="Polar residues" evidence="1">
    <location>
        <begin position="36"/>
        <end position="54"/>
    </location>
</feature>
<feature type="region of interest" description="Disordered" evidence="1">
    <location>
        <begin position="470"/>
        <end position="495"/>
    </location>
</feature>
<feature type="compositionally biased region" description="Polar residues" evidence="1">
    <location>
        <begin position="167"/>
        <end position="179"/>
    </location>
</feature>